<reference evidence="2" key="1">
    <citation type="submission" date="2022-11" db="UniProtKB">
        <authorList>
            <consortium name="WormBaseParasite"/>
        </authorList>
    </citation>
    <scope>IDENTIFICATION</scope>
</reference>
<proteinExistence type="predicted"/>
<evidence type="ECO:0000313" key="1">
    <source>
        <dbReference type="Proteomes" id="UP000887565"/>
    </source>
</evidence>
<dbReference type="AlphaFoldDB" id="A0A915I774"/>
<keyword evidence="1" id="KW-1185">Reference proteome</keyword>
<protein>
    <submittedName>
        <fullName evidence="2">Uncharacterized protein</fullName>
    </submittedName>
</protein>
<organism evidence="1 2">
    <name type="scientific">Romanomermis culicivorax</name>
    <name type="common">Nematode worm</name>
    <dbReference type="NCBI Taxonomy" id="13658"/>
    <lineage>
        <taxon>Eukaryota</taxon>
        <taxon>Metazoa</taxon>
        <taxon>Ecdysozoa</taxon>
        <taxon>Nematoda</taxon>
        <taxon>Enoplea</taxon>
        <taxon>Dorylaimia</taxon>
        <taxon>Mermithida</taxon>
        <taxon>Mermithoidea</taxon>
        <taxon>Mermithidae</taxon>
        <taxon>Romanomermis</taxon>
    </lineage>
</organism>
<name>A0A915I774_ROMCU</name>
<sequence length="59" mass="6430">MALPGTNEAVRACHMVTAGVCLLMCQNQSPVCHLALKENKITHPLLSPSYQQKVLTLLI</sequence>
<accession>A0A915I774</accession>
<dbReference type="Proteomes" id="UP000887565">
    <property type="component" value="Unplaced"/>
</dbReference>
<evidence type="ECO:0000313" key="2">
    <source>
        <dbReference type="WBParaSite" id="nRc.2.0.1.t09999-RA"/>
    </source>
</evidence>
<dbReference type="WBParaSite" id="nRc.2.0.1.t09999-RA">
    <property type="protein sequence ID" value="nRc.2.0.1.t09999-RA"/>
    <property type="gene ID" value="nRc.2.0.1.g09999"/>
</dbReference>